<evidence type="ECO:0000313" key="1">
    <source>
        <dbReference type="EMBL" id="GME91577.1"/>
    </source>
</evidence>
<accession>A0ACB5TN26</accession>
<reference evidence="1" key="1">
    <citation type="submission" date="2023-04" db="EMBL/GenBank/DDBJ databases">
        <title>Ambrosiozyma monospora NBRC 10751.</title>
        <authorList>
            <person name="Ichikawa N."/>
            <person name="Sato H."/>
            <person name="Tonouchi N."/>
        </authorList>
    </citation>
    <scope>NUCLEOTIDE SEQUENCE</scope>
    <source>
        <strain evidence="1">NBRC 10751</strain>
    </source>
</reference>
<dbReference type="EMBL" id="BSXS01008140">
    <property type="protein sequence ID" value="GME91577.1"/>
    <property type="molecule type" value="Genomic_DNA"/>
</dbReference>
<dbReference type="Proteomes" id="UP001165064">
    <property type="component" value="Unassembled WGS sequence"/>
</dbReference>
<protein>
    <submittedName>
        <fullName evidence="1">Unnamed protein product</fullName>
    </submittedName>
</protein>
<proteinExistence type="predicted"/>
<gene>
    <name evidence="1" type="ORF">Amon02_000893500</name>
</gene>
<sequence>MFNNKKASFSKYYSTIDYKEDVAFESHYYTDVFKIYKKLNSKIGSISEQSASKPLFVIQSPISEKLSQILRASSNLPNLKMKVNEIQMNALSWHSLLIKRIMNHYLSLAGWITKMIALSKYANIPLCNLKVDNIAYLIDIEYARKLIESNIVLWWSPSTNPDYGGAEKDKMTLKFDNQHHFNINFDQ</sequence>
<comment type="caution">
    <text evidence="1">The sequence shown here is derived from an EMBL/GenBank/DDBJ whole genome shotgun (WGS) entry which is preliminary data.</text>
</comment>
<keyword evidence="2" id="KW-1185">Reference proteome</keyword>
<name>A0ACB5TN26_AMBMO</name>
<organism evidence="1 2">
    <name type="scientific">Ambrosiozyma monospora</name>
    <name type="common">Yeast</name>
    <name type="synonym">Endomycopsis monosporus</name>
    <dbReference type="NCBI Taxonomy" id="43982"/>
    <lineage>
        <taxon>Eukaryota</taxon>
        <taxon>Fungi</taxon>
        <taxon>Dikarya</taxon>
        <taxon>Ascomycota</taxon>
        <taxon>Saccharomycotina</taxon>
        <taxon>Pichiomycetes</taxon>
        <taxon>Pichiales</taxon>
        <taxon>Pichiaceae</taxon>
        <taxon>Ambrosiozyma</taxon>
    </lineage>
</organism>
<evidence type="ECO:0000313" key="2">
    <source>
        <dbReference type="Proteomes" id="UP001165064"/>
    </source>
</evidence>